<dbReference type="OrthoDB" id="10419090at2759"/>
<accession>A0A813TAH9</accession>
<name>A0A813TAH9_9BILA</name>
<evidence type="ECO:0000313" key="2">
    <source>
        <dbReference type="Proteomes" id="UP000663879"/>
    </source>
</evidence>
<sequence length="1107" mass="130020">MSQVPRTQTHLKELVDNLIKNEKKTFVYDLDEDDFDIFDNGNESFDNIDDFTLVDQFNKFCSNHLNKFSFEQLIELKFFAKIHSFLYSTVASLINNTPYDYELLLGNFLNSIDLIYDYLLKSQTITQIKFELIDLFLLSTFNSFVQLCKYFKNQKSFSQKTLSMSQVSSRPDAKLSAQLIKASNLFESKITNLNEETNKTNLIKLNKFLVYLLKNFKDAKSNVFVWKMISRLVVKFKILLNDYQDDSGDFCQVNGKFLIKKIFTLIYDDQSLNLNYIKDSLNRLSLNETSKSSDVSNAIGSQMTLKNNIYLDTTKVIKLTAFLSKILKSFLGLYYSDLSYLLKNDFFLMFTDILGSINSILLTESRINNECLTIDANQNDFQPKNFINLPKEYVQIKLDFIKEFSSIYESLIQLIESNKDYALFMHRHDFFLDKINQKCESNELFSNSQLSQSLSHTQQMNSLDDLLLFYLTFINRSKVVLDELDYSKKNPIFLDQIFNLAELSKISFNVPIYLLYNDQFFEKFDFNCISSASYESGKFSRIEFYDFILIGLARYIQTYLNRNSNQEFLIYFLTSNILITNNQIEENLENQKNVYLFYQFRIELSCDLLVTTTKWLMNSNKSKSYENLLKLLQFLSEVYETTGCSFISNKNMNLKLVLFDIIEVCSQKCSKFANILIFLKDLYVNKKYANCFNLISPYLNKVPNSNKQAFITLALLKISELYEGLIKLFNDKTKTPNEQLWMKKIIVFIDSNHFVELIGIVNDFFNQNQEEFNEIITEQANKTINKTIQFLKLNEIDNLNKYFEQFNQYKTEMSRKTEGKQVIFKQFSLNFENFKRIFQFICDSSRLFTSLSTKAQNKINYNEEILFILSFLIKHCSLNYENKIGYLNHEYYPTFLNIKIESGQFLRFLARKEINDSNINKKILELFEVLLSDSNILVKHFSLDCLDEYSKSNESNNKIICQLSRGNTKNLNEIIYNYLVEISIDSDFNEINYYQEKRNELLEKLKNFQDSKDNILLSQKLYEIDEYGGLDETMNAIMCAMDTTISNTDKQNYDSMETTEINPDDMMAIDNFSKELDNIFLMYNSQSLPESLKNKLSNIASKITNFI</sequence>
<protein>
    <submittedName>
        <fullName evidence="1">Uncharacterized protein</fullName>
    </submittedName>
</protein>
<dbReference type="EMBL" id="CAJNOC010000869">
    <property type="protein sequence ID" value="CAF0811834.1"/>
    <property type="molecule type" value="Genomic_DNA"/>
</dbReference>
<evidence type="ECO:0000313" key="1">
    <source>
        <dbReference type="EMBL" id="CAF0811834.1"/>
    </source>
</evidence>
<comment type="caution">
    <text evidence="1">The sequence shown here is derived from an EMBL/GenBank/DDBJ whole genome shotgun (WGS) entry which is preliminary data.</text>
</comment>
<proteinExistence type="predicted"/>
<keyword evidence="2" id="KW-1185">Reference proteome</keyword>
<dbReference type="Proteomes" id="UP000663879">
    <property type="component" value="Unassembled WGS sequence"/>
</dbReference>
<reference evidence="1" key="1">
    <citation type="submission" date="2021-02" db="EMBL/GenBank/DDBJ databases">
        <authorList>
            <person name="Nowell W R."/>
        </authorList>
    </citation>
    <scope>NUCLEOTIDE SEQUENCE</scope>
    <source>
        <strain evidence="1">Ploen Becks lab</strain>
    </source>
</reference>
<dbReference type="AlphaFoldDB" id="A0A813TAH9"/>
<gene>
    <name evidence="1" type="ORF">OXX778_LOCUS7015</name>
</gene>
<organism evidence="1 2">
    <name type="scientific">Brachionus calyciflorus</name>
    <dbReference type="NCBI Taxonomy" id="104777"/>
    <lineage>
        <taxon>Eukaryota</taxon>
        <taxon>Metazoa</taxon>
        <taxon>Spiralia</taxon>
        <taxon>Gnathifera</taxon>
        <taxon>Rotifera</taxon>
        <taxon>Eurotatoria</taxon>
        <taxon>Monogononta</taxon>
        <taxon>Pseudotrocha</taxon>
        <taxon>Ploima</taxon>
        <taxon>Brachionidae</taxon>
        <taxon>Brachionus</taxon>
    </lineage>
</organism>